<dbReference type="AlphaFoldDB" id="L8TRH4"/>
<dbReference type="EMBL" id="AOFD01000026">
    <property type="protein sequence ID" value="ELT44276.1"/>
    <property type="molecule type" value="Genomic_DNA"/>
</dbReference>
<reference evidence="2" key="1">
    <citation type="journal article" date="2013" name="Genome Announc.">
        <title>Draft Genome Sequence of the 2-Chloro-4-Nitrophenol-Degrading Bacterium Arthrobacter sp. Strain SJCon.</title>
        <authorList>
            <person name="Vikram S."/>
            <person name="Kumar S."/>
            <person name="Vaidya B."/>
            <person name="Pinnaka A.K."/>
            <person name="Raghava G.P."/>
        </authorList>
    </citation>
    <scope>NUCLEOTIDE SEQUENCE [LARGE SCALE GENOMIC DNA]</scope>
    <source>
        <strain evidence="2">SJCon</strain>
    </source>
</reference>
<proteinExistence type="predicted"/>
<name>L8TRH4_9MICC</name>
<evidence type="ECO:0000313" key="2">
    <source>
        <dbReference type="Proteomes" id="UP000011189"/>
    </source>
</evidence>
<sequence>MTSQATQNEPIILEMRSITKEFPGVKAWTT</sequence>
<accession>L8TRH4</accession>
<dbReference type="Proteomes" id="UP000011189">
    <property type="component" value="Unassembled WGS sequence"/>
</dbReference>
<keyword evidence="1" id="KW-0547">Nucleotide-binding</keyword>
<evidence type="ECO:0000313" key="1">
    <source>
        <dbReference type="EMBL" id="ELT44276.1"/>
    </source>
</evidence>
<dbReference type="GO" id="GO:0005524">
    <property type="term" value="F:ATP binding"/>
    <property type="evidence" value="ECO:0007669"/>
    <property type="project" value="UniProtKB-KW"/>
</dbReference>
<keyword evidence="2" id="KW-1185">Reference proteome</keyword>
<gene>
    <name evidence="1" type="ORF">G205_12747</name>
</gene>
<organism evidence="1 2">
    <name type="scientific">Arthrobacter nitrophenolicus</name>
    <dbReference type="NCBI Taxonomy" id="683150"/>
    <lineage>
        <taxon>Bacteria</taxon>
        <taxon>Bacillati</taxon>
        <taxon>Actinomycetota</taxon>
        <taxon>Actinomycetes</taxon>
        <taxon>Micrococcales</taxon>
        <taxon>Micrococcaceae</taxon>
        <taxon>Arthrobacter</taxon>
    </lineage>
</organism>
<keyword evidence="1" id="KW-0067">ATP-binding</keyword>
<comment type="caution">
    <text evidence="1">The sequence shown here is derived from an EMBL/GenBank/DDBJ whole genome shotgun (WGS) entry which is preliminary data.</text>
</comment>
<protein>
    <submittedName>
        <fullName evidence="1">Monosaccharide ABC transporter ATP-binding protein, CUT2 family</fullName>
    </submittedName>
</protein>